<comment type="subcellular location">
    <subcellularLocation>
        <location evidence="2">Cell membrane</location>
    </subcellularLocation>
</comment>
<dbReference type="CDD" id="cd00075">
    <property type="entry name" value="HATPase"/>
    <property type="match status" value="1"/>
</dbReference>
<dbReference type="InterPro" id="IPR005467">
    <property type="entry name" value="His_kinase_dom"/>
</dbReference>
<evidence type="ECO:0000256" key="1">
    <source>
        <dbReference type="ARBA" id="ARBA00000085"/>
    </source>
</evidence>
<dbReference type="PROSITE" id="PS50109">
    <property type="entry name" value="HIS_KIN"/>
    <property type="match status" value="1"/>
</dbReference>
<proteinExistence type="predicted"/>
<feature type="transmembrane region" description="Helical" evidence="12">
    <location>
        <begin position="164"/>
        <end position="187"/>
    </location>
</feature>
<accession>A0A6L3VEM7</accession>
<dbReference type="InterPro" id="IPR004358">
    <property type="entry name" value="Sig_transdc_His_kin-like_C"/>
</dbReference>
<dbReference type="GO" id="GO:0000155">
    <property type="term" value="F:phosphorelay sensor kinase activity"/>
    <property type="evidence" value="ECO:0007669"/>
    <property type="project" value="InterPro"/>
</dbReference>
<keyword evidence="10 12" id="KW-0472">Membrane</keyword>
<evidence type="ECO:0000313" key="16">
    <source>
        <dbReference type="Proteomes" id="UP000483004"/>
    </source>
</evidence>
<evidence type="ECO:0000256" key="10">
    <source>
        <dbReference type="ARBA" id="ARBA00023136"/>
    </source>
</evidence>
<evidence type="ECO:0000256" key="2">
    <source>
        <dbReference type="ARBA" id="ARBA00004236"/>
    </source>
</evidence>
<evidence type="ECO:0000256" key="6">
    <source>
        <dbReference type="ARBA" id="ARBA00022692"/>
    </source>
</evidence>
<keyword evidence="6 12" id="KW-0812">Transmembrane</keyword>
<evidence type="ECO:0000256" key="12">
    <source>
        <dbReference type="SAM" id="Phobius"/>
    </source>
</evidence>
<dbReference type="EMBL" id="WBMR01000247">
    <property type="protein sequence ID" value="KAB2363232.1"/>
    <property type="molecule type" value="Genomic_DNA"/>
</dbReference>
<sequence>MLRRMLVLYASLLLVVLTALEVPLAIAFAGRQTQNLFIDQLNDTARFASLAEPALRSGETVTLRAELSRYDALYGIAAAVVDRDGEVVLASRAGTDIGRRAGRRLRDALSGERSDVDEVVWPWRRGPLVVAEPVGLGGRVVAAVVTIAPTTQVRARTVRRWSELAAAGLGALLVFGLAAVPLTRWFLRPIRELDVATGELSAGQWQARVPVTTGPAELRRLGEHFNEMVAALGRVLEQQRSFVSYAGHQMRNPLAALRLRVENLAPHVPPGGEDDLALAVDEVTRLGRILDGILALARAEGGNYPIRVVDCGRVAREQVDARRRASPGVRIRYRGASHAAAYAVQGGVGQIVEALIDNAVKFAGPGATVTVTVSRPRAFPDAPDVPVVGIDVVDDGPGMPEADLANATQRFWRGAGQQNVDGTGLGLSIVSVLAEASGGTVLLMPARPRGLHVRVVLPAATGSGPPPVPLIPRPWSPGSSGSPRDAAAADTSTPPTAGPGTAPRGGPPPGRPGG</sequence>
<dbReference type="Proteomes" id="UP000483004">
    <property type="component" value="Unassembled WGS sequence"/>
</dbReference>
<dbReference type="InterPro" id="IPR003660">
    <property type="entry name" value="HAMP_dom"/>
</dbReference>
<dbReference type="InterPro" id="IPR003594">
    <property type="entry name" value="HATPase_dom"/>
</dbReference>
<dbReference type="CDD" id="cd00082">
    <property type="entry name" value="HisKA"/>
    <property type="match status" value="1"/>
</dbReference>
<dbReference type="Pfam" id="PF00672">
    <property type="entry name" value="HAMP"/>
    <property type="match status" value="1"/>
</dbReference>
<dbReference type="AlphaFoldDB" id="A0A6L3VEM7"/>
<dbReference type="SMART" id="SM00388">
    <property type="entry name" value="HisKA"/>
    <property type="match status" value="1"/>
</dbReference>
<organism evidence="15 16">
    <name type="scientific">Actinomadura montaniterrae</name>
    <dbReference type="NCBI Taxonomy" id="1803903"/>
    <lineage>
        <taxon>Bacteria</taxon>
        <taxon>Bacillati</taxon>
        <taxon>Actinomycetota</taxon>
        <taxon>Actinomycetes</taxon>
        <taxon>Streptosporangiales</taxon>
        <taxon>Thermomonosporaceae</taxon>
        <taxon>Actinomadura</taxon>
    </lineage>
</organism>
<keyword evidence="7 15" id="KW-0418">Kinase</keyword>
<keyword evidence="16" id="KW-1185">Reference proteome</keyword>
<dbReference type="PANTHER" id="PTHR45436:SF5">
    <property type="entry name" value="SENSOR HISTIDINE KINASE TRCS"/>
    <property type="match status" value="1"/>
</dbReference>
<evidence type="ECO:0000256" key="8">
    <source>
        <dbReference type="ARBA" id="ARBA00022989"/>
    </source>
</evidence>
<evidence type="ECO:0000256" key="5">
    <source>
        <dbReference type="ARBA" id="ARBA00022679"/>
    </source>
</evidence>
<dbReference type="Gene3D" id="6.10.340.10">
    <property type="match status" value="1"/>
</dbReference>
<dbReference type="InterPro" id="IPR050428">
    <property type="entry name" value="TCS_sensor_his_kinase"/>
</dbReference>
<dbReference type="PRINTS" id="PR00344">
    <property type="entry name" value="BCTRLSENSOR"/>
</dbReference>
<dbReference type="CDD" id="cd06225">
    <property type="entry name" value="HAMP"/>
    <property type="match status" value="1"/>
</dbReference>
<feature type="domain" description="HAMP" evidence="14">
    <location>
        <begin position="184"/>
        <end position="237"/>
    </location>
</feature>
<keyword evidence="9" id="KW-0902">Two-component regulatory system</keyword>
<dbReference type="PROSITE" id="PS50885">
    <property type="entry name" value="HAMP"/>
    <property type="match status" value="1"/>
</dbReference>
<dbReference type="InterPro" id="IPR003661">
    <property type="entry name" value="HisK_dim/P_dom"/>
</dbReference>
<feature type="region of interest" description="Disordered" evidence="11">
    <location>
        <begin position="459"/>
        <end position="514"/>
    </location>
</feature>
<dbReference type="SUPFAM" id="SSF47384">
    <property type="entry name" value="Homodimeric domain of signal transducing histidine kinase"/>
    <property type="match status" value="1"/>
</dbReference>
<dbReference type="OrthoDB" id="9786919at2"/>
<evidence type="ECO:0000259" key="13">
    <source>
        <dbReference type="PROSITE" id="PS50109"/>
    </source>
</evidence>
<protein>
    <recommendedName>
        <fullName evidence="3">histidine kinase</fullName>
        <ecNumber evidence="3">2.7.13.3</ecNumber>
    </recommendedName>
</protein>
<comment type="catalytic activity">
    <reaction evidence="1">
        <text>ATP + protein L-histidine = ADP + protein N-phospho-L-histidine.</text>
        <dbReference type="EC" id="2.7.13.3"/>
    </reaction>
</comment>
<evidence type="ECO:0000256" key="3">
    <source>
        <dbReference type="ARBA" id="ARBA00012438"/>
    </source>
</evidence>
<evidence type="ECO:0000256" key="9">
    <source>
        <dbReference type="ARBA" id="ARBA00023012"/>
    </source>
</evidence>
<dbReference type="GO" id="GO:0005886">
    <property type="term" value="C:plasma membrane"/>
    <property type="evidence" value="ECO:0007669"/>
    <property type="project" value="UniProtKB-SubCell"/>
</dbReference>
<dbReference type="InterPro" id="IPR036890">
    <property type="entry name" value="HATPase_C_sf"/>
</dbReference>
<dbReference type="Gene3D" id="3.30.565.10">
    <property type="entry name" value="Histidine kinase-like ATPase, C-terminal domain"/>
    <property type="match status" value="1"/>
</dbReference>
<keyword evidence="5" id="KW-0808">Transferase</keyword>
<gene>
    <name evidence="15" type="ORF">F9B16_43365</name>
</gene>
<evidence type="ECO:0000256" key="4">
    <source>
        <dbReference type="ARBA" id="ARBA00022553"/>
    </source>
</evidence>
<evidence type="ECO:0000313" key="15">
    <source>
        <dbReference type="EMBL" id="KAB2363232.1"/>
    </source>
</evidence>
<comment type="caution">
    <text evidence="15">The sequence shown here is derived from an EMBL/GenBank/DDBJ whole genome shotgun (WGS) entry which is preliminary data.</text>
</comment>
<keyword evidence="4" id="KW-0597">Phosphoprotein</keyword>
<dbReference type="InterPro" id="IPR036097">
    <property type="entry name" value="HisK_dim/P_sf"/>
</dbReference>
<dbReference type="Gene3D" id="1.10.287.130">
    <property type="match status" value="1"/>
</dbReference>
<dbReference type="EC" id="2.7.13.3" evidence="3"/>
<evidence type="ECO:0000256" key="11">
    <source>
        <dbReference type="SAM" id="MobiDB-lite"/>
    </source>
</evidence>
<reference evidence="15 16" key="1">
    <citation type="submission" date="2019-09" db="EMBL/GenBank/DDBJ databases">
        <title>Actinomadura physcomitrii sp. nov., a novel actinomycete isolated from moss [Physcomitrium sphaericum (Ludw) Fuernr].</title>
        <authorList>
            <person name="Liu C."/>
            <person name="Zhuang X."/>
        </authorList>
    </citation>
    <scope>NUCLEOTIDE SEQUENCE [LARGE SCALE GENOMIC DNA]</scope>
    <source>
        <strain evidence="15 16">CYP1-1B</strain>
    </source>
</reference>
<evidence type="ECO:0000256" key="7">
    <source>
        <dbReference type="ARBA" id="ARBA00022777"/>
    </source>
</evidence>
<dbReference type="SMART" id="SM00304">
    <property type="entry name" value="HAMP"/>
    <property type="match status" value="1"/>
</dbReference>
<feature type="compositionally biased region" description="Low complexity" evidence="11">
    <location>
        <begin position="476"/>
        <end position="504"/>
    </location>
</feature>
<dbReference type="Pfam" id="PF00512">
    <property type="entry name" value="HisKA"/>
    <property type="match status" value="1"/>
</dbReference>
<dbReference type="SMART" id="SM00387">
    <property type="entry name" value="HATPase_c"/>
    <property type="match status" value="1"/>
</dbReference>
<dbReference type="SUPFAM" id="SSF55874">
    <property type="entry name" value="ATPase domain of HSP90 chaperone/DNA topoisomerase II/histidine kinase"/>
    <property type="match status" value="1"/>
</dbReference>
<feature type="domain" description="Histidine kinase" evidence="13">
    <location>
        <begin position="245"/>
        <end position="461"/>
    </location>
</feature>
<feature type="compositionally biased region" description="Pro residues" evidence="11">
    <location>
        <begin position="505"/>
        <end position="514"/>
    </location>
</feature>
<name>A0A6L3VEM7_9ACTN</name>
<evidence type="ECO:0000259" key="14">
    <source>
        <dbReference type="PROSITE" id="PS50885"/>
    </source>
</evidence>
<dbReference type="SUPFAM" id="SSF158472">
    <property type="entry name" value="HAMP domain-like"/>
    <property type="match status" value="1"/>
</dbReference>
<keyword evidence="8 12" id="KW-1133">Transmembrane helix</keyword>
<dbReference type="PANTHER" id="PTHR45436">
    <property type="entry name" value="SENSOR HISTIDINE KINASE YKOH"/>
    <property type="match status" value="1"/>
</dbReference>
<feature type="compositionally biased region" description="Pro residues" evidence="11">
    <location>
        <begin position="464"/>
        <end position="475"/>
    </location>
</feature>
<dbReference type="Pfam" id="PF02518">
    <property type="entry name" value="HATPase_c"/>
    <property type="match status" value="1"/>
</dbReference>